<keyword evidence="2" id="KW-0238">DNA-binding</keyword>
<dbReference type="PANTHER" id="PTHR43132:SF2">
    <property type="entry name" value="ARSENICAL RESISTANCE OPERON REPRESSOR ARSR-RELATED"/>
    <property type="match status" value="1"/>
</dbReference>
<dbReference type="Pfam" id="PF01022">
    <property type="entry name" value="HTH_5"/>
    <property type="match status" value="1"/>
</dbReference>
<dbReference type="EMBL" id="BPQG01000003">
    <property type="protein sequence ID" value="GJD42293.1"/>
    <property type="molecule type" value="Genomic_DNA"/>
</dbReference>
<dbReference type="InterPro" id="IPR051011">
    <property type="entry name" value="Metal_resp_trans_reg"/>
</dbReference>
<dbReference type="CDD" id="cd00090">
    <property type="entry name" value="HTH_ARSR"/>
    <property type="match status" value="1"/>
</dbReference>
<protein>
    <recommendedName>
        <fullName evidence="4">HTH arsR-type domain-containing protein</fullName>
    </recommendedName>
</protein>
<reference evidence="5 6" key="1">
    <citation type="journal article" date="2021" name="Front. Microbiol.">
        <title>Comprehensive Comparative Genomics and Phenotyping of Methylobacterium Species.</title>
        <authorList>
            <person name="Alessa O."/>
            <person name="Ogura Y."/>
            <person name="Fujitani Y."/>
            <person name="Takami H."/>
            <person name="Hayashi T."/>
            <person name="Sahin N."/>
            <person name="Tani A."/>
        </authorList>
    </citation>
    <scope>NUCLEOTIDE SEQUENCE [LARGE SCALE GENOMIC DNA]</scope>
    <source>
        <strain evidence="5 6">DSM 23679</strain>
    </source>
</reference>
<dbReference type="PROSITE" id="PS50987">
    <property type="entry name" value="HTH_ARSR_2"/>
    <property type="match status" value="1"/>
</dbReference>
<keyword evidence="6" id="KW-1185">Reference proteome</keyword>
<dbReference type="InterPro" id="IPR036388">
    <property type="entry name" value="WH-like_DNA-bd_sf"/>
</dbReference>
<evidence type="ECO:0000256" key="1">
    <source>
        <dbReference type="ARBA" id="ARBA00023015"/>
    </source>
</evidence>
<organism evidence="5 6">
    <name type="scientific">Methylobacterium cerastii</name>
    <dbReference type="NCBI Taxonomy" id="932741"/>
    <lineage>
        <taxon>Bacteria</taxon>
        <taxon>Pseudomonadati</taxon>
        <taxon>Pseudomonadota</taxon>
        <taxon>Alphaproteobacteria</taxon>
        <taxon>Hyphomicrobiales</taxon>
        <taxon>Methylobacteriaceae</taxon>
        <taxon>Methylobacterium</taxon>
    </lineage>
</organism>
<accession>A0ABQ4QAQ3</accession>
<sequence length="135" mass="15043">MSIEPTNAQDLSEETATMVADLLKVVANPNRLRILFFLAKGEHAVSQIEHELGIRQPTLSQQLGALREAEVVSTRREHKVVYYRLTDPRMLALLSAMDDILVSSRPIRRVPPRTVEARARTLGQAAVFGRVGDEA</sequence>
<dbReference type="Gene3D" id="1.10.10.10">
    <property type="entry name" value="Winged helix-like DNA-binding domain superfamily/Winged helix DNA-binding domain"/>
    <property type="match status" value="1"/>
</dbReference>
<evidence type="ECO:0000256" key="3">
    <source>
        <dbReference type="ARBA" id="ARBA00023163"/>
    </source>
</evidence>
<keyword evidence="1" id="KW-0805">Transcription regulation</keyword>
<dbReference type="InterPro" id="IPR036390">
    <property type="entry name" value="WH_DNA-bd_sf"/>
</dbReference>
<evidence type="ECO:0000313" key="5">
    <source>
        <dbReference type="EMBL" id="GJD42293.1"/>
    </source>
</evidence>
<dbReference type="SUPFAM" id="SSF46785">
    <property type="entry name" value="Winged helix' DNA-binding domain"/>
    <property type="match status" value="1"/>
</dbReference>
<dbReference type="InterPro" id="IPR011991">
    <property type="entry name" value="ArsR-like_HTH"/>
</dbReference>
<dbReference type="SMART" id="SM00418">
    <property type="entry name" value="HTH_ARSR"/>
    <property type="match status" value="1"/>
</dbReference>
<proteinExistence type="predicted"/>
<evidence type="ECO:0000313" key="6">
    <source>
        <dbReference type="Proteomes" id="UP001055117"/>
    </source>
</evidence>
<dbReference type="PRINTS" id="PR00778">
    <property type="entry name" value="HTHARSR"/>
</dbReference>
<evidence type="ECO:0000256" key="2">
    <source>
        <dbReference type="ARBA" id="ARBA00023125"/>
    </source>
</evidence>
<dbReference type="InterPro" id="IPR001845">
    <property type="entry name" value="HTH_ArsR_DNA-bd_dom"/>
</dbReference>
<gene>
    <name evidence="5" type="ORF">AFCDBAGC_0128</name>
</gene>
<dbReference type="NCBIfam" id="NF033788">
    <property type="entry name" value="HTH_metalloreg"/>
    <property type="match status" value="1"/>
</dbReference>
<dbReference type="PANTHER" id="PTHR43132">
    <property type="entry name" value="ARSENICAL RESISTANCE OPERON REPRESSOR ARSR-RELATED"/>
    <property type="match status" value="1"/>
</dbReference>
<name>A0ABQ4QAQ3_9HYPH</name>
<evidence type="ECO:0000259" key="4">
    <source>
        <dbReference type="PROSITE" id="PS50987"/>
    </source>
</evidence>
<dbReference type="Proteomes" id="UP001055117">
    <property type="component" value="Unassembled WGS sequence"/>
</dbReference>
<feature type="domain" description="HTH arsR-type" evidence="4">
    <location>
        <begin position="11"/>
        <end position="105"/>
    </location>
</feature>
<keyword evidence="3" id="KW-0804">Transcription</keyword>
<comment type="caution">
    <text evidence="5">The sequence shown here is derived from an EMBL/GenBank/DDBJ whole genome shotgun (WGS) entry which is preliminary data.</text>
</comment>